<dbReference type="GO" id="GO:0012505">
    <property type="term" value="C:endomembrane system"/>
    <property type="evidence" value="ECO:0007669"/>
    <property type="project" value="UniProtKB-SubCell"/>
</dbReference>
<feature type="transmembrane region" description="Helical" evidence="5">
    <location>
        <begin position="102"/>
        <end position="128"/>
    </location>
</feature>
<dbReference type="GO" id="GO:0008168">
    <property type="term" value="F:methyltransferase activity"/>
    <property type="evidence" value="ECO:0007669"/>
    <property type="project" value="UniProtKB-KW"/>
</dbReference>
<proteinExistence type="predicted"/>
<comment type="caution">
    <text evidence="6">The sequence shown here is derived from an EMBL/GenBank/DDBJ whole genome shotgun (WGS) entry which is preliminary data.</text>
</comment>
<feature type="transmembrane region" description="Helical" evidence="5">
    <location>
        <begin position="15"/>
        <end position="33"/>
    </location>
</feature>
<evidence type="ECO:0000256" key="1">
    <source>
        <dbReference type="ARBA" id="ARBA00004127"/>
    </source>
</evidence>
<dbReference type="AlphaFoldDB" id="A0A2W5FMT0"/>
<keyword evidence="6" id="KW-0489">Methyltransferase</keyword>
<sequence length="244" mass="28186">MLKQGNFLFRWRGQLPLFFLVPMIFAIYGNFPMEQAISEYWEDVWGILAFLISLIGLCIRGTTVGFAAGNTSGRNTREQRADDLNTSGMYSVCRNPLYLGNFIIILGVLLWAKVWCLGLIIALAFFIYMERIVLVEESYLYSKFQSSYDEWRKQTPALIPDFSLWKNPTLSFSWKTVLRKEYPGLLGVSTIFIIMHFVFDVIADRETINEWLSHDYPAIVAYVIIASLCLILRFLKKNTSVLKI</sequence>
<comment type="subcellular location">
    <subcellularLocation>
        <location evidence="1">Endomembrane system</location>
        <topology evidence="1">Multi-pass membrane protein</topology>
    </subcellularLocation>
</comment>
<accession>A0A2W5FMT0</accession>
<reference evidence="6 7" key="1">
    <citation type="submission" date="2017-08" db="EMBL/GenBank/DDBJ databases">
        <title>Infants hospitalized years apart are colonized by the same room-sourced microbial strains.</title>
        <authorList>
            <person name="Brooks B."/>
            <person name="Olm M.R."/>
            <person name="Firek B.A."/>
            <person name="Baker R."/>
            <person name="Thomas B.C."/>
            <person name="Morowitz M.J."/>
            <person name="Banfield J.F."/>
        </authorList>
    </citation>
    <scope>NUCLEOTIDE SEQUENCE [LARGE SCALE GENOMIC DNA]</scope>
    <source>
        <strain evidence="6">S2_006_000_R2_64</strain>
    </source>
</reference>
<feature type="transmembrane region" description="Helical" evidence="5">
    <location>
        <begin position="219"/>
        <end position="235"/>
    </location>
</feature>
<evidence type="ECO:0000313" key="6">
    <source>
        <dbReference type="EMBL" id="PZP55150.1"/>
    </source>
</evidence>
<evidence type="ECO:0000256" key="5">
    <source>
        <dbReference type="SAM" id="Phobius"/>
    </source>
</evidence>
<dbReference type="InterPro" id="IPR007318">
    <property type="entry name" value="Phopholipid_MeTrfase"/>
</dbReference>
<evidence type="ECO:0000313" key="7">
    <source>
        <dbReference type="Proteomes" id="UP000249739"/>
    </source>
</evidence>
<keyword evidence="2 5" id="KW-0812">Transmembrane</keyword>
<keyword evidence="3 5" id="KW-1133">Transmembrane helix</keyword>
<keyword evidence="4 5" id="KW-0472">Membrane</keyword>
<dbReference type="EMBL" id="QFOT01000085">
    <property type="protein sequence ID" value="PZP55150.1"/>
    <property type="molecule type" value="Genomic_DNA"/>
</dbReference>
<feature type="transmembrane region" description="Helical" evidence="5">
    <location>
        <begin position="45"/>
        <end position="68"/>
    </location>
</feature>
<evidence type="ECO:0000256" key="4">
    <source>
        <dbReference type="ARBA" id="ARBA00023136"/>
    </source>
</evidence>
<evidence type="ECO:0000256" key="2">
    <source>
        <dbReference type="ARBA" id="ARBA00022692"/>
    </source>
</evidence>
<protein>
    <submittedName>
        <fullName evidence="6">Lipid A phosphate methyltransferase</fullName>
    </submittedName>
</protein>
<evidence type="ECO:0000256" key="3">
    <source>
        <dbReference type="ARBA" id="ARBA00022989"/>
    </source>
</evidence>
<dbReference type="Pfam" id="PF04191">
    <property type="entry name" value="PEMT"/>
    <property type="match status" value="1"/>
</dbReference>
<gene>
    <name evidence="6" type="ORF">DI586_07750</name>
</gene>
<feature type="transmembrane region" description="Helical" evidence="5">
    <location>
        <begin position="182"/>
        <end position="199"/>
    </location>
</feature>
<keyword evidence="6" id="KW-0808">Transferase</keyword>
<dbReference type="PANTHER" id="PTHR12714:SF9">
    <property type="entry name" value="PROTEIN-S-ISOPRENYLCYSTEINE O-METHYLTRANSFERASE"/>
    <property type="match status" value="1"/>
</dbReference>
<dbReference type="GO" id="GO:0032259">
    <property type="term" value="P:methylation"/>
    <property type="evidence" value="ECO:0007669"/>
    <property type="project" value="UniProtKB-KW"/>
</dbReference>
<name>A0A2W5FMT0_9BACT</name>
<dbReference type="Proteomes" id="UP000249739">
    <property type="component" value="Unassembled WGS sequence"/>
</dbReference>
<organism evidence="6 7">
    <name type="scientific">Micavibrio aeruginosavorus</name>
    <dbReference type="NCBI Taxonomy" id="349221"/>
    <lineage>
        <taxon>Bacteria</taxon>
        <taxon>Pseudomonadati</taxon>
        <taxon>Bdellovibrionota</taxon>
        <taxon>Bdellovibrionia</taxon>
        <taxon>Bdellovibrionales</taxon>
        <taxon>Pseudobdellovibrionaceae</taxon>
        <taxon>Micavibrio</taxon>
    </lineage>
</organism>
<dbReference type="PANTHER" id="PTHR12714">
    <property type="entry name" value="PROTEIN-S ISOPRENYLCYSTEINE O-METHYLTRANSFERASE"/>
    <property type="match status" value="1"/>
</dbReference>
<dbReference type="Gene3D" id="1.20.120.1630">
    <property type="match status" value="1"/>
</dbReference>